<comment type="similarity">
    <text evidence="4">Belongs to the alanine racemase family.</text>
</comment>
<evidence type="ECO:0000256" key="5">
    <source>
        <dbReference type="PIRSR" id="PIRSR600821-50"/>
    </source>
</evidence>
<evidence type="ECO:0000256" key="2">
    <source>
        <dbReference type="ARBA" id="ARBA00022898"/>
    </source>
</evidence>
<dbReference type="InterPro" id="IPR029066">
    <property type="entry name" value="PLP-binding_barrel"/>
</dbReference>
<dbReference type="Gene3D" id="2.40.37.10">
    <property type="entry name" value="Lyase, Ornithine Decarboxylase, Chain A, domain 1"/>
    <property type="match status" value="1"/>
</dbReference>
<dbReference type="AlphaFoldDB" id="A0A934W296"/>
<dbReference type="EC" id="5.1.1.1" evidence="4"/>
<dbReference type="PANTHER" id="PTHR30511:SF0">
    <property type="entry name" value="ALANINE RACEMASE, CATABOLIC-RELATED"/>
    <property type="match status" value="1"/>
</dbReference>
<feature type="binding site" evidence="4 6">
    <location>
        <position position="140"/>
    </location>
    <ligand>
        <name>substrate</name>
    </ligand>
</feature>
<reference evidence="8" key="1">
    <citation type="submission" date="2021-01" db="EMBL/GenBank/DDBJ databases">
        <title>Lacisediminihabitans sp. nov. strain G11-30, isolated from Antarctic Soil.</title>
        <authorList>
            <person name="Li J."/>
        </authorList>
    </citation>
    <scope>NUCLEOTIDE SEQUENCE</scope>
    <source>
        <strain evidence="8">G11-30</strain>
    </source>
</reference>
<dbReference type="GO" id="GO:0008784">
    <property type="term" value="F:alanine racemase activity"/>
    <property type="evidence" value="ECO:0007669"/>
    <property type="project" value="UniProtKB-UniRule"/>
</dbReference>
<evidence type="ECO:0000313" key="8">
    <source>
        <dbReference type="EMBL" id="MBK4346606.1"/>
    </source>
</evidence>
<keyword evidence="2 4" id="KW-0663">Pyridoxal phosphate</keyword>
<dbReference type="GO" id="GO:0005829">
    <property type="term" value="C:cytosol"/>
    <property type="evidence" value="ECO:0007669"/>
    <property type="project" value="TreeGrafter"/>
</dbReference>
<dbReference type="InterPro" id="IPR001608">
    <property type="entry name" value="Ala_racemase_N"/>
</dbReference>
<dbReference type="InterPro" id="IPR009006">
    <property type="entry name" value="Ala_racemase/Decarboxylase_C"/>
</dbReference>
<dbReference type="CDD" id="cd00430">
    <property type="entry name" value="PLPDE_III_AR"/>
    <property type="match status" value="1"/>
</dbReference>
<evidence type="ECO:0000256" key="6">
    <source>
        <dbReference type="PIRSR" id="PIRSR600821-52"/>
    </source>
</evidence>
<dbReference type="PRINTS" id="PR00992">
    <property type="entry name" value="ALARACEMASE"/>
</dbReference>
<dbReference type="Proteomes" id="UP000636458">
    <property type="component" value="Unassembled WGS sequence"/>
</dbReference>
<dbReference type="PANTHER" id="PTHR30511">
    <property type="entry name" value="ALANINE RACEMASE"/>
    <property type="match status" value="1"/>
</dbReference>
<feature type="active site" description="Proton acceptor; specific for D-alanine" evidence="4">
    <location>
        <position position="42"/>
    </location>
</feature>
<feature type="modified residue" description="N6-(pyridoxal phosphate)lysine" evidence="4 5">
    <location>
        <position position="42"/>
    </location>
</feature>
<comment type="caution">
    <text evidence="8">The sequence shown here is derived from an EMBL/GenBank/DDBJ whole genome shotgun (WGS) entry which is preliminary data.</text>
</comment>
<protein>
    <recommendedName>
        <fullName evidence="4">Alanine racemase</fullName>
        <ecNumber evidence="4">5.1.1.1</ecNumber>
    </recommendedName>
</protein>
<evidence type="ECO:0000256" key="4">
    <source>
        <dbReference type="HAMAP-Rule" id="MF_01201"/>
    </source>
</evidence>
<dbReference type="Gene3D" id="3.20.20.10">
    <property type="entry name" value="Alanine racemase"/>
    <property type="match status" value="1"/>
</dbReference>
<dbReference type="GO" id="GO:0030632">
    <property type="term" value="P:D-alanine biosynthetic process"/>
    <property type="evidence" value="ECO:0007669"/>
    <property type="project" value="UniProtKB-UniRule"/>
</dbReference>
<comment type="pathway">
    <text evidence="4">Amino-acid biosynthesis; D-alanine biosynthesis; D-alanine from L-alanine: step 1/1.</text>
</comment>
<evidence type="ECO:0000313" key="9">
    <source>
        <dbReference type="Proteomes" id="UP000636458"/>
    </source>
</evidence>
<dbReference type="NCBIfam" id="TIGR00492">
    <property type="entry name" value="alr"/>
    <property type="match status" value="1"/>
</dbReference>
<comment type="catalytic activity">
    <reaction evidence="4">
        <text>L-alanine = D-alanine</text>
        <dbReference type="Rhea" id="RHEA:20249"/>
        <dbReference type="ChEBI" id="CHEBI:57416"/>
        <dbReference type="ChEBI" id="CHEBI:57972"/>
        <dbReference type="EC" id="5.1.1.1"/>
    </reaction>
</comment>
<feature type="binding site" evidence="4 6">
    <location>
        <position position="315"/>
    </location>
    <ligand>
        <name>substrate</name>
    </ligand>
</feature>
<dbReference type="GO" id="GO:0030170">
    <property type="term" value="F:pyridoxal phosphate binding"/>
    <property type="evidence" value="ECO:0007669"/>
    <property type="project" value="UniProtKB-UniRule"/>
</dbReference>
<sequence length="381" mass="39821">MTSGEQLHARPLATRIVDHAAIARNIERLRPSSGAGIMVVVKADGFGHGMLDVARTAVAIGAEWLGVATVDEALALRAAGIDAPVLCWLADPWTRLTDAVAATVTISCANIETLRAVADAARITGSTAQVHLELDTGMARGGAERARWAELCAAAAHLEAVEVTGIWSHLALAADPDPLSTTAQREAFEHGVALARKSGLTPRVLHLANSAAALDHEQTWFDLVRCGAGVYGIETVSDRVHGLEPTMRVVSRATQVRRVAAGSGVSYNHAYVTERETTLVLVPVGYGDGVPRGLSHGGQVVIDGVRHPIVGAISMDQLVVDVGNAPVRLGAEVVLLGSPRAGEPDAQEWADVTGTIAHEILTGLGGRMAREHINQVGTASS</sequence>
<evidence type="ECO:0000256" key="1">
    <source>
        <dbReference type="ARBA" id="ARBA00001933"/>
    </source>
</evidence>
<dbReference type="SUPFAM" id="SSF51419">
    <property type="entry name" value="PLP-binding barrel"/>
    <property type="match status" value="1"/>
</dbReference>
<comment type="function">
    <text evidence="4">Catalyzes the interconversion of L-alanine and D-alanine. May also act on other amino acids.</text>
</comment>
<comment type="cofactor">
    <cofactor evidence="1 4 5">
        <name>pyridoxal 5'-phosphate</name>
        <dbReference type="ChEBI" id="CHEBI:597326"/>
    </cofactor>
</comment>
<dbReference type="InterPro" id="IPR000821">
    <property type="entry name" value="Ala_racemase"/>
</dbReference>
<evidence type="ECO:0000259" key="7">
    <source>
        <dbReference type="SMART" id="SM01005"/>
    </source>
</evidence>
<feature type="domain" description="Alanine racemase C-terminal" evidence="7">
    <location>
        <begin position="246"/>
        <end position="373"/>
    </location>
</feature>
<keyword evidence="9" id="KW-1185">Reference proteome</keyword>
<evidence type="ECO:0000256" key="3">
    <source>
        <dbReference type="ARBA" id="ARBA00023235"/>
    </source>
</evidence>
<feature type="active site" description="Proton acceptor; specific for L-alanine" evidence="4">
    <location>
        <position position="267"/>
    </location>
</feature>
<dbReference type="SMART" id="SM01005">
    <property type="entry name" value="Ala_racemase_C"/>
    <property type="match status" value="1"/>
</dbReference>
<dbReference type="RefSeq" id="WP_200554926.1">
    <property type="nucleotide sequence ID" value="NZ_JAEPES010000001.1"/>
</dbReference>
<accession>A0A934W296</accession>
<dbReference type="Pfam" id="PF01168">
    <property type="entry name" value="Ala_racemase_N"/>
    <property type="match status" value="1"/>
</dbReference>
<dbReference type="InterPro" id="IPR011079">
    <property type="entry name" value="Ala_racemase_C"/>
</dbReference>
<dbReference type="GO" id="GO:0009252">
    <property type="term" value="P:peptidoglycan biosynthetic process"/>
    <property type="evidence" value="ECO:0007669"/>
    <property type="project" value="TreeGrafter"/>
</dbReference>
<dbReference type="SUPFAM" id="SSF50621">
    <property type="entry name" value="Alanine racemase C-terminal domain-like"/>
    <property type="match status" value="1"/>
</dbReference>
<name>A0A934W296_9MICO</name>
<keyword evidence="3 4" id="KW-0413">Isomerase</keyword>
<dbReference type="FunFam" id="3.20.20.10:FF:000002">
    <property type="entry name" value="Alanine racemase"/>
    <property type="match status" value="1"/>
</dbReference>
<organism evidence="8 9">
    <name type="scientific">Lacisediminihabitans changchengi</name>
    <dbReference type="NCBI Taxonomy" id="2787634"/>
    <lineage>
        <taxon>Bacteria</taxon>
        <taxon>Bacillati</taxon>
        <taxon>Actinomycetota</taxon>
        <taxon>Actinomycetes</taxon>
        <taxon>Micrococcales</taxon>
        <taxon>Microbacteriaceae</taxon>
        <taxon>Lacisediminihabitans</taxon>
    </lineage>
</organism>
<dbReference type="Pfam" id="PF00842">
    <property type="entry name" value="Ala_racemase_C"/>
    <property type="match status" value="1"/>
</dbReference>
<dbReference type="HAMAP" id="MF_01201">
    <property type="entry name" value="Ala_racemase"/>
    <property type="match status" value="1"/>
</dbReference>
<proteinExistence type="inferred from homology"/>
<gene>
    <name evidence="8" type="primary">alr</name>
    <name evidence="8" type="ORF">IV501_03060</name>
</gene>
<dbReference type="EMBL" id="JAEPES010000001">
    <property type="protein sequence ID" value="MBK4346606.1"/>
    <property type="molecule type" value="Genomic_DNA"/>
</dbReference>